<evidence type="ECO:0000313" key="2">
    <source>
        <dbReference type="Proteomes" id="UP000076532"/>
    </source>
</evidence>
<organism evidence="1 2">
    <name type="scientific">Athelia psychrophila</name>
    <dbReference type="NCBI Taxonomy" id="1759441"/>
    <lineage>
        <taxon>Eukaryota</taxon>
        <taxon>Fungi</taxon>
        <taxon>Dikarya</taxon>
        <taxon>Basidiomycota</taxon>
        <taxon>Agaricomycotina</taxon>
        <taxon>Agaricomycetes</taxon>
        <taxon>Agaricomycetidae</taxon>
        <taxon>Atheliales</taxon>
        <taxon>Atheliaceae</taxon>
        <taxon>Athelia</taxon>
    </lineage>
</organism>
<dbReference type="EMBL" id="KV417577">
    <property type="protein sequence ID" value="KZP17922.1"/>
    <property type="molecule type" value="Genomic_DNA"/>
</dbReference>
<reference evidence="1 2" key="1">
    <citation type="journal article" date="2016" name="Mol. Biol. Evol.">
        <title>Comparative Genomics of Early-Diverging Mushroom-Forming Fungi Provides Insights into the Origins of Lignocellulose Decay Capabilities.</title>
        <authorList>
            <person name="Nagy L.G."/>
            <person name="Riley R."/>
            <person name="Tritt A."/>
            <person name="Adam C."/>
            <person name="Daum C."/>
            <person name="Floudas D."/>
            <person name="Sun H."/>
            <person name="Yadav J.S."/>
            <person name="Pangilinan J."/>
            <person name="Larsson K.H."/>
            <person name="Matsuura K."/>
            <person name="Barry K."/>
            <person name="Labutti K."/>
            <person name="Kuo R."/>
            <person name="Ohm R.A."/>
            <person name="Bhattacharya S.S."/>
            <person name="Shirouzu T."/>
            <person name="Yoshinaga Y."/>
            <person name="Martin F.M."/>
            <person name="Grigoriev I.V."/>
            <person name="Hibbett D.S."/>
        </authorList>
    </citation>
    <scope>NUCLEOTIDE SEQUENCE [LARGE SCALE GENOMIC DNA]</scope>
    <source>
        <strain evidence="1 2">CBS 109695</strain>
    </source>
</reference>
<name>A0A166GK80_9AGAM</name>
<accession>A0A166GK80</accession>
<keyword evidence="2" id="KW-1185">Reference proteome</keyword>
<gene>
    <name evidence="1" type="ORF">FIBSPDRAFT_893831</name>
</gene>
<sequence>MALFQVFQEGREARDLASDLGAEQPLNSASASLAADHPIRQQYTTRAVYLPANVINAESDGTETDSSTTSWDMLLGISASHAATPIVTLTGRRYIEIHDAVLKSQAGLRLAKASYVLQQVGVCLESSLTQTFSPKRVSIGVDMFQSAWSHRSQICARPGPTRELSGSEAPSPFRSQCPRISANVIHVAFGIDN</sequence>
<evidence type="ECO:0000313" key="1">
    <source>
        <dbReference type="EMBL" id="KZP17922.1"/>
    </source>
</evidence>
<proteinExistence type="predicted"/>
<dbReference type="Proteomes" id="UP000076532">
    <property type="component" value="Unassembled WGS sequence"/>
</dbReference>
<protein>
    <submittedName>
        <fullName evidence="1">Uncharacterized protein</fullName>
    </submittedName>
</protein>
<dbReference type="AlphaFoldDB" id="A0A166GK80"/>